<feature type="transmembrane region" description="Helical" evidence="2">
    <location>
        <begin position="166"/>
        <end position="185"/>
    </location>
</feature>
<keyword evidence="5" id="KW-1185">Reference proteome</keyword>
<feature type="transmembrane region" description="Helical" evidence="2">
    <location>
        <begin position="242"/>
        <end position="261"/>
    </location>
</feature>
<accession>A0AAP9Y8J6</accession>
<feature type="region of interest" description="Disordered" evidence="1">
    <location>
        <begin position="275"/>
        <end position="294"/>
    </location>
</feature>
<dbReference type="KEGG" id="amy:ADJ76_00860"/>
<gene>
    <name evidence="4" type="ORF">I6H42_05565</name>
</gene>
<feature type="transmembrane region" description="Helical" evidence="2">
    <location>
        <begin position="76"/>
        <end position="98"/>
    </location>
</feature>
<feature type="transmembrane region" description="Helical" evidence="2">
    <location>
        <begin position="141"/>
        <end position="160"/>
    </location>
</feature>
<feature type="domain" description="CAAX prenyl protease 2/Lysostaphin resistance protein A-like" evidence="3">
    <location>
        <begin position="111"/>
        <end position="203"/>
    </location>
</feature>
<dbReference type="EMBL" id="CP066065">
    <property type="protein sequence ID" value="QQC44747.1"/>
    <property type="molecule type" value="Genomic_DNA"/>
</dbReference>
<dbReference type="GO" id="GO:0004175">
    <property type="term" value="F:endopeptidase activity"/>
    <property type="evidence" value="ECO:0007669"/>
    <property type="project" value="UniProtKB-ARBA"/>
</dbReference>
<proteinExistence type="predicted"/>
<dbReference type="InterPro" id="IPR003675">
    <property type="entry name" value="Rce1/LyrA-like_dom"/>
</dbReference>
<evidence type="ECO:0000313" key="4">
    <source>
        <dbReference type="EMBL" id="QQC44747.1"/>
    </source>
</evidence>
<keyword evidence="2" id="KW-0472">Membrane</keyword>
<dbReference type="Proteomes" id="UP000595220">
    <property type="component" value="Chromosome"/>
</dbReference>
<dbReference type="PANTHER" id="PTHR39430:SF1">
    <property type="entry name" value="PROTEASE"/>
    <property type="match status" value="1"/>
</dbReference>
<dbReference type="GO" id="GO:0080120">
    <property type="term" value="P:CAAX-box protein maturation"/>
    <property type="evidence" value="ECO:0007669"/>
    <property type="project" value="UniProtKB-ARBA"/>
</dbReference>
<sequence>MPILQGILLFVGLFAAHVSANLVKALLAGPLGPALATTIGYVLASAIAVCFYFVAVRLVGARQASDFEGTGWVRELLSGVIFGALLMGVVVAVAWAFGAYTVTGFNPHSQAAPAAAIFLLAGVGEEIAFRAGLLRLIEHRLGTWWALAITSILFGAAHLSNPEASLWGATAITIEAGILLGACYVVTRRLWLVMGLHWAWNFVQGAVFSSDVSGTGTENEGLLAARIEGPQWLTGGNMGFEGSVVTVVVGLAVGIALLTVARRRGLVIPPGAFRRPKNEAPRASADEAPGTRPD</sequence>
<feature type="transmembrane region" description="Helical" evidence="2">
    <location>
        <begin position="30"/>
        <end position="55"/>
    </location>
</feature>
<dbReference type="PANTHER" id="PTHR39430">
    <property type="entry name" value="MEMBRANE-ASSOCIATED PROTEASE-RELATED"/>
    <property type="match status" value="1"/>
</dbReference>
<dbReference type="Pfam" id="PF02517">
    <property type="entry name" value="Rce1-like"/>
    <property type="match status" value="1"/>
</dbReference>
<dbReference type="AlphaFoldDB" id="A0AAP9Y8J6"/>
<keyword evidence="4" id="KW-0645">Protease</keyword>
<evidence type="ECO:0000259" key="3">
    <source>
        <dbReference type="Pfam" id="PF02517"/>
    </source>
</evidence>
<keyword evidence="4" id="KW-0378">Hydrolase</keyword>
<evidence type="ECO:0000256" key="1">
    <source>
        <dbReference type="SAM" id="MobiDB-lite"/>
    </source>
</evidence>
<keyword evidence="2" id="KW-1133">Transmembrane helix</keyword>
<feature type="transmembrane region" description="Helical" evidence="2">
    <location>
        <begin position="110"/>
        <end position="129"/>
    </location>
</feature>
<keyword evidence="2" id="KW-0812">Transmembrane</keyword>
<reference evidence="4 5" key="1">
    <citation type="submission" date="2020-12" db="EMBL/GenBank/DDBJ databases">
        <title>FDA dAtabase for Regulatory Grade micrObial Sequences (FDA-ARGOS): Supporting development and validation of Infectious Disease Dx tests.</title>
        <authorList>
            <person name="Sproer C."/>
            <person name="Gronow S."/>
            <person name="Severitt S."/>
            <person name="Schroder I."/>
            <person name="Tallon L."/>
            <person name="Sadzewicz L."/>
            <person name="Zhao X."/>
            <person name="Boylan J."/>
            <person name="Ott S."/>
            <person name="Bowen H."/>
            <person name="Vavikolanu K."/>
            <person name="Mehta A."/>
            <person name="Aluvathingal J."/>
            <person name="Nadendla S."/>
            <person name="Lowell S."/>
            <person name="Myers T."/>
            <person name="Yan Y."/>
            <person name="Sichtig H."/>
        </authorList>
    </citation>
    <scope>NUCLEOTIDE SEQUENCE [LARGE SCALE GENOMIC DNA]</scope>
    <source>
        <strain evidence="4 5">FDAARGOS_985</strain>
    </source>
</reference>
<evidence type="ECO:0000313" key="5">
    <source>
        <dbReference type="Proteomes" id="UP000595220"/>
    </source>
</evidence>
<feature type="transmembrane region" description="Helical" evidence="2">
    <location>
        <begin position="190"/>
        <end position="208"/>
    </location>
</feature>
<organism evidence="4 5">
    <name type="scientific">Schaalia meyeri</name>
    <dbReference type="NCBI Taxonomy" id="52773"/>
    <lineage>
        <taxon>Bacteria</taxon>
        <taxon>Bacillati</taxon>
        <taxon>Actinomycetota</taxon>
        <taxon>Actinomycetes</taxon>
        <taxon>Actinomycetales</taxon>
        <taxon>Actinomycetaceae</taxon>
        <taxon>Schaalia</taxon>
    </lineage>
</organism>
<evidence type="ECO:0000256" key="2">
    <source>
        <dbReference type="SAM" id="Phobius"/>
    </source>
</evidence>
<name>A0AAP9Y8J6_9ACTO</name>
<keyword evidence="4" id="KW-0482">Metalloprotease</keyword>
<protein>
    <submittedName>
        <fullName evidence="4">CPBP family intramembrane metalloprotease</fullName>
    </submittedName>
</protein>
<dbReference type="GO" id="GO:0008237">
    <property type="term" value="F:metallopeptidase activity"/>
    <property type="evidence" value="ECO:0007669"/>
    <property type="project" value="UniProtKB-KW"/>
</dbReference>